<evidence type="ECO:0000256" key="4">
    <source>
        <dbReference type="ARBA" id="ARBA00022777"/>
    </source>
</evidence>
<dbReference type="PROSITE" id="PS00915">
    <property type="entry name" value="PI3_4_KINASE_1"/>
    <property type="match status" value="1"/>
</dbReference>
<evidence type="ECO:0000313" key="7">
    <source>
        <dbReference type="EMBL" id="KAK9882241.1"/>
    </source>
</evidence>
<evidence type="ECO:0000256" key="1">
    <source>
        <dbReference type="ARBA" id="ARBA00001686"/>
    </source>
</evidence>
<gene>
    <name evidence="7" type="ORF">WA026_019755</name>
</gene>
<keyword evidence="3" id="KW-0808">Transferase</keyword>
<dbReference type="EC" id="2.7.1.67" evidence="2"/>
<dbReference type="Pfam" id="PF00454">
    <property type="entry name" value="PI3_PI4_kinase"/>
    <property type="match status" value="2"/>
</dbReference>
<dbReference type="GO" id="GO:0004430">
    <property type="term" value="F:1-phosphatidylinositol 4-kinase activity"/>
    <property type="evidence" value="ECO:0007669"/>
    <property type="project" value="UniProtKB-EC"/>
</dbReference>
<dbReference type="SUPFAM" id="SSF56112">
    <property type="entry name" value="Protein kinase-like (PK-like)"/>
    <property type="match status" value="1"/>
</dbReference>
<name>A0AAW1UQY2_9CUCU</name>
<keyword evidence="8" id="KW-1185">Reference proteome</keyword>
<evidence type="ECO:0000256" key="3">
    <source>
        <dbReference type="ARBA" id="ARBA00022679"/>
    </source>
</evidence>
<comment type="catalytic activity">
    <reaction evidence="1">
        <text>a 1,2-diacyl-sn-glycero-3-phospho-(1D-myo-inositol) + ATP = a 1,2-diacyl-sn-glycero-3-phospho-(1D-myo-inositol 4-phosphate) + ADP + H(+)</text>
        <dbReference type="Rhea" id="RHEA:19877"/>
        <dbReference type="ChEBI" id="CHEBI:15378"/>
        <dbReference type="ChEBI" id="CHEBI:30616"/>
        <dbReference type="ChEBI" id="CHEBI:57880"/>
        <dbReference type="ChEBI" id="CHEBI:58178"/>
        <dbReference type="ChEBI" id="CHEBI:456216"/>
        <dbReference type="EC" id="2.7.1.67"/>
    </reaction>
</comment>
<dbReference type="Gene3D" id="3.30.1010.10">
    <property type="entry name" value="Phosphatidylinositol 3-kinase Catalytic Subunit, Chain A, domain 4"/>
    <property type="match status" value="1"/>
</dbReference>
<dbReference type="CDD" id="cd05168">
    <property type="entry name" value="PI4Kc_III_beta"/>
    <property type="match status" value="1"/>
</dbReference>
<reference evidence="7 8" key="1">
    <citation type="submission" date="2023-03" db="EMBL/GenBank/DDBJ databases">
        <title>Genome insight into feeding habits of ladybird beetles.</title>
        <authorList>
            <person name="Li H.-S."/>
            <person name="Huang Y.-H."/>
            <person name="Pang H."/>
        </authorList>
    </citation>
    <scope>NUCLEOTIDE SEQUENCE [LARGE SCALE GENOMIC DNA]</scope>
    <source>
        <strain evidence="7">SYSU_2023b</strain>
        <tissue evidence="7">Whole body</tissue>
    </source>
</reference>
<dbReference type="PANTHER" id="PTHR10048:SF22">
    <property type="entry name" value="PHOSPHATIDYLINOSITOL 4-KINASE BETA"/>
    <property type="match status" value="1"/>
</dbReference>
<dbReference type="GO" id="GO:0016020">
    <property type="term" value="C:membrane"/>
    <property type="evidence" value="ECO:0007669"/>
    <property type="project" value="TreeGrafter"/>
</dbReference>
<evidence type="ECO:0000313" key="8">
    <source>
        <dbReference type="Proteomes" id="UP001431783"/>
    </source>
</evidence>
<dbReference type="GO" id="GO:0046854">
    <property type="term" value="P:phosphatidylinositol phosphate biosynthetic process"/>
    <property type="evidence" value="ECO:0007669"/>
    <property type="project" value="InterPro"/>
</dbReference>
<dbReference type="Gene3D" id="1.10.1070.11">
    <property type="entry name" value="Phosphatidylinositol 3-/4-kinase, catalytic domain"/>
    <property type="match status" value="1"/>
</dbReference>
<feature type="domain" description="PI3K/PI4K catalytic" evidence="6">
    <location>
        <begin position="113"/>
        <end position="365"/>
    </location>
</feature>
<dbReference type="EMBL" id="JARQZJ010000073">
    <property type="protein sequence ID" value="KAK9882241.1"/>
    <property type="molecule type" value="Genomic_DNA"/>
</dbReference>
<dbReference type="Proteomes" id="UP001431783">
    <property type="component" value="Unassembled WGS sequence"/>
</dbReference>
<keyword evidence="4" id="KW-0418">Kinase</keyword>
<organism evidence="7 8">
    <name type="scientific">Henosepilachna vigintioctopunctata</name>
    <dbReference type="NCBI Taxonomy" id="420089"/>
    <lineage>
        <taxon>Eukaryota</taxon>
        <taxon>Metazoa</taxon>
        <taxon>Ecdysozoa</taxon>
        <taxon>Arthropoda</taxon>
        <taxon>Hexapoda</taxon>
        <taxon>Insecta</taxon>
        <taxon>Pterygota</taxon>
        <taxon>Neoptera</taxon>
        <taxon>Endopterygota</taxon>
        <taxon>Coleoptera</taxon>
        <taxon>Polyphaga</taxon>
        <taxon>Cucujiformia</taxon>
        <taxon>Coccinelloidea</taxon>
        <taxon>Coccinellidae</taxon>
        <taxon>Epilachninae</taxon>
        <taxon>Epilachnini</taxon>
        <taxon>Henosepilachna</taxon>
    </lineage>
</organism>
<protein>
    <recommendedName>
        <fullName evidence="2">1-phosphatidylinositol 4-kinase</fullName>
        <ecNumber evidence="2">2.7.1.67</ecNumber>
    </recommendedName>
</protein>
<dbReference type="GO" id="GO:0005737">
    <property type="term" value="C:cytoplasm"/>
    <property type="evidence" value="ECO:0007669"/>
    <property type="project" value="TreeGrafter"/>
</dbReference>
<evidence type="ECO:0000259" key="6">
    <source>
        <dbReference type="PROSITE" id="PS50290"/>
    </source>
</evidence>
<dbReference type="FunFam" id="1.10.1070.11:FF:000016">
    <property type="entry name" value="PIK1p Phosphatidylinositol 4-kinase"/>
    <property type="match status" value="1"/>
</dbReference>
<dbReference type="PROSITE" id="PS50290">
    <property type="entry name" value="PI3_4_KINASE_3"/>
    <property type="match status" value="1"/>
</dbReference>
<dbReference type="InterPro" id="IPR036940">
    <property type="entry name" value="PI3/4_kinase_cat_sf"/>
</dbReference>
<dbReference type="InterPro" id="IPR057754">
    <property type="entry name" value="PI4-kinase_beta/PIK1_cat"/>
</dbReference>
<evidence type="ECO:0000256" key="2">
    <source>
        <dbReference type="ARBA" id="ARBA00012169"/>
    </source>
</evidence>
<dbReference type="AlphaFoldDB" id="A0AAW1UQY2"/>
<accession>A0AAW1UQY2</accession>
<dbReference type="InterPro" id="IPR015433">
    <property type="entry name" value="PI3/4_kinase"/>
</dbReference>
<dbReference type="GO" id="GO:0048015">
    <property type="term" value="P:phosphatidylinositol-mediated signaling"/>
    <property type="evidence" value="ECO:0007669"/>
    <property type="project" value="TreeGrafter"/>
</dbReference>
<dbReference type="InterPro" id="IPR011009">
    <property type="entry name" value="Kinase-like_dom_sf"/>
</dbReference>
<feature type="compositionally biased region" description="Acidic residues" evidence="5">
    <location>
        <begin position="32"/>
        <end position="45"/>
    </location>
</feature>
<sequence length="380" mass="43546">MPTLRHTKSEENLGGYDNNTASAFSMCGMLCDDNDPDWSKEDDEISQQYTQLKKPIDRDTISQMSQESSDSREPPMWISALDIRKRLSDSFQENKNKQFTHDPEDPSAAVLKEPWQEKEQRVRESSPYGHLSTWKLLSVIVKCGDDLRQELMASQLLQMFQKIWQMEHVPLWVHPYKILCLSNDSGLIEPILNTISLHQEYGPMNSEAFLSAQKNFVQSCAAYCLICYLIQVKDRHNGNILLKSDGHLIHIDFGFILSTSPKNLGFETSPFKLTSEFVEIMGGDYSDMFEYFKILILQGLIAARKHQDMIIPLVEIMRSGSQLPCFKSGAATVQNLKSRFHMNMTEEQLQLEVNKMVEGSMHSLSTKLYDGFQYFTNGIL</sequence>
<dbReference type="PANTHER" id="PTHR10048">
    <property type="entry name" value="PHOSPHATIDYLINOSITOL KINASE"/>
    <property type="match status" value="1"/>
</dbReference>
<feature type="region of interest" description="Disordered" evidence="5">
    <location>
        <begin position="32"/>
        <end position="75"/>
    </location>
</feature>
<proteinExistence type="predicted"/>
<dbReference type="InterPro" id="IPR018936">
    <property type="entry name" value="PI3/4_kinase_CS"/>
</dbReference>
<dbReference type="InterPro" id="IPR000403">
    <property type="entry name" value="PI3/4_kinase_cat_dom"/>
</dbReference>
<evidence type="ECO:0000256" key="5">
    <source>
        <dbReference type="SAM" id="MobiDB-lite"/>
    </source>
</evidence>
<comment type="caution">
    <text evidence="7">The sequence shown here is derived from an EMBL/GenBank/DDBJ whole genome shotgun (WGS) entry which is preliminary data.</text>
</comment>
<dbReference type="PROSITE" id="PS00916">
    <property type="entry name" value="PI3_4_KINASE_2"/>
    <property type="match status" value="1"/>
</dbReference>
<dbReference type="SMART" id="SM00146">
    <property type="entry name" value="PI3Kc"/>
    <property type="match status" value="1"/>
</dbReference>